<evidence type="ECO:0000313" key="2">
    <source>
        <dbReference type="Proteomes" id="UP000193247"/>
    </source>
</evidence>
<evidence type="ECO:0000313" key="1">
    <source>
        <dbReference type="EMBL" id="OSC38457.1"/>
    </source>
</evidence>
<dbReference type="Proteomes" id="UP000193247">
    <property type="component" value="Unassembled WGS sequence"/>
</dbReference>
<accession>A0A1X2LQ87</accession>
<name>A0A1X2LQ87_9MYCO</name>
<organism evidence="1 2">
    <name type="scientific">Mycobacterium decipiens</name>
    <dbReference type="NCBI Taxonomy" id="1430326"/>
    <lineage>
        <taxon>Bacteria</taxon>
        <taxon>Bacillati</taxon>
        <taxon>Actinomycetota</taxon>
        <taxon>Actinomycetes</taxon>
        <taxon>Mycobacteriales</taxon>
        <taxon>Mycobacteriaceae</taxon>
        <taxon>Mycobacterium</taxon>
    </lineage>
</organism>
<gene>
    <name evidence="1" type="ORF">B8W66_20285</name>
</gene>
<sequence>MVPMTGLADPTISWAADDRGPKRLLKYPRCHLISRTSATFEQAFLVEHDAVFDDFLRGSVGLRSTP</sequence>
<proteinExistence type="predicted"/>
<comment type="caution">
    <text evidence="1">The sequence shown here is derived from an EMBL/GenBank/DDBJ whole genome shotgun (WGS) entry which is preliminary data.</text>
</comment>
<dbReference type="EMBL" id="NCXP01000037">
    <property type="protein sequence ID" value="OSC38457.1"/>
    <property type="molecule type" value="Genomic_DNA"/>
</dbReference>
<dbReference type="STRING" id="1430326.B8W66_20285"/>
<keyword evidence="2" id="KW-1185">Reference proteome</keyword>
<protein>
    <submittedName>
        <fullName evidence="1">Uncharacterized protein</fullName>
    </submittedName>
</protein>
<reference evidence="1 2" key="1">
    <citation type="submission" date="2017-04" db="EMBL/GenBank/DDBJ databases">
        <title>The new phylogeny of genus Mycobacterium.</title>
        <authorList>
            <person name="Tortoli E."/>
            <person name="Trovato A."/>
            <person name="Cirillo D.M."/>
        </authorList>
    </citation>
    <scope>NUCLEOTIDE SEQUENCE [LARGE SCALE GENOMIC DNA]</scope>
    <source>
        <strain evidence="1 2">TBL 1200985</strain>
    </source>
</reference>
<dbReference type="AlphaFoldDB" id="A0A1X2LQ87"/>